<dbReference type="Proteomes" id="UP000756921">
    <property type="component" value="Unassembled WGS sequence"/>
</dbReference>
<protein>
    <submittedName>
        <fullName evidence="2">Uncharacterized protein</fullName>
    </submittedName>
</protein>
<reference evidence="2" key="1">
    <citation type="journal article" date="2020" name="Mol. Plant Microbe Interact.">
        <title>Genome Sequence of the Biocontrol Agent Coniothyrium minitans strain Conio (IMI 134523).</title>
        <authorList>
            <person name="Patel D."/>
            <person name="Shittu T.A."/>
            <person name="Baroncelli R."/>
            <person name="Muthumeenakshi S."/>
            <person name="Osborne T.H."/>
            <person name="Janganan T.K."/>
            <person name="Sreenivasaprasad S."/>
        </authorList>
    </citation>
    <scope>NUCLEOTIDE SEQUENCE</scope>
    <source>
        <strain evidence="2">Conio</strain>
    </source>
</reference>
<organism evidence="2 3">
    <name type="scientific">Paraphaeosphaeria minitans</name>
    <dbReference type="NCBI Taxonomy" id="565426"/>
    <lineage>
        <taxon>Eukaryota</taxon>
        <taxon>Fungi</taxon>
        <taxon>Dikarya</taxon>
        <taxon>Ascomycota</taxon>
        <taxon>Pezizomycotina</taxon>
        <taxon>Dothideomycetes</taxon>
        <taxon>Pleosporomycetidae</taxon>
        <taxon>Pleosporales</taxon>
        <taxon>Massarineae</taxon>
        <taxon>Didymosphaeriaceae</taxon>
        <taxon>Paraphaeosphaeria</taxon>
    </lineage>
</organism>
<dbReference type="EMBL" id="WJXW01000005">
    <property type="protein sequence ID" value="KAF9735764.1"/>
    <property type="molecule type" value="Genomic_DNA"/>
</dbReference>
<feature type="compositionally biased region" description="Basic and acidic residues" evidence="1">
    <location>
        <begin position="1"/>
        <end position="15"/>
    </location>
</feature>
<comment type="caution">
    <text evidence="2">The sequence shown here is derived from an EMBL/GenBank/DDBJ whole genome shotgun (WGS) entry which is preliminary data.</text>
</comment>
<evidence type="ECO:0000256" key="1">
    <source>
        <dbReference type="SAM" id="MobiDB-lite"/>
    </source>
</evidence>
<feature type="compositionally biased region" description="Basic and acidic residues" evidence="1">
    <location>
        <begin position="133"/>
        <end position="144"/>
    </location>
</feature>
<keyword evidence="3" id="KW-1185">Reference proteome</keyword>
<evidence type="ECO:0000313" key="3">
    <source>
        <dbReference type="Proteomes" id="UP000756921"/>
    </source>
</evidence>
<dbReference type="AlphaFoldDB" id="A0A9P6GI11"/>
<feature type="region of interest" description="Disordered" evidence="1">
    <location>
        <begin position="1"/>
        <end position="39"/>
    </location>
</feature>
<proteinExistence type="predicted"/>
<gene>
    <name evidence="2" type="ORF">PMIN01_05679</name>
</gene>
<name>A0A9P6GI11_9PLEO</name>
<sequence>MAVKATGEDAVKATGEDEGQGSGVAGGGGGERWVKERARQRKADQCIVGELRQRLQRTRHPRRRWLERAANWGWVGRQAKAIVRVEMHQRGETQSVADGGRGKRATVEEAGDGEEARRAADTGQALGAAAARPARDQISPRRTVDGPSLRPYTHAVATISFHDVLQRPGPVFSSLPNSWRIPVCILRFLPWGPCRHCTTASMPRSTEPPASHTPNVDPCQQ</sequence>
<accession>A0A9P6GI11</accession>
<feature type="compositionally biased region" description="Low complexity" evidence="1">
    <location>
        <begin position="121"/>
        <end position="132"/>
    </location>
</feature>
<feature type="region of interest" description="Disordered" evidence="1">
    <location>
        <begin position="200"/>
        <end position="221"/>
    </location>
</feature>
<feature type="region of interest" description="Disordered" evidence="1">
    <location>
        <begin position="92"/>
        <end position="149"/>
    </location>
</feature>
<evidence type="ECO:0000313" key="2">
    <source>
        <dbReference type="EMBL" id="KAF9735764.1"/>
    </source>
</evidence>
<feature type="compositionally biased region" description="Polar residues" evidence="1">
    <location>
        <begin position="212"/>
        <end position="221"/>
    </location>
</feature>
<feature type="compositionally biased region" description="Gly residues" evidence="1">
    <location>
        <begin position="20"/>
        <end position="31"/>
    </location>
</feature>